<name>A0A6S6PGC1_ACEAC</name>
<dbReference type="SMART" id="SM00954">
    <property type="entry name" value="RelA_SpoT"/>
    <property type="match status" value="1"/>
</dbReference>
<dbReference type="SUPFAM" id="SSF81301">
    <property type="entry name" value="Nucleotidyltransferase"/>
    <property type="match status" value="1"/>
</dbReference>
<dbReference type="PANTHER" id="PTHR47837:SF1">
    <property type="entry name" value="GTP PYROPHOSPHOKINASE YJBM"/>
    <property type="match status" value="1"/>
</dbReference>
<dbReference type="Proteomes" id="UP000515220">
    <property type="component" value="Chromosome"/>
</dbReference>
<evidence type="ECO:0000259" key="1">
    <source>
        <dbReference type="SMART" id="SM00954"/>
    </source>
</evidence>
<gene>
    <name evidence="2" type="ORF">AAJCM20276_26810</name>
</gene>
<dbReference type="Gene3D" id="3.30.460.10">
    <property type="entry name" value="Beta Polymerase, domain 2"/>
    <property type="match status" value="1"/>
</dbReference>
<organism evidence="2 3">
    <name type="scientific">Acetobacter aceti</name>
    <dbReference type="NCBI Taxonomy" id="435"/>
    <lineage>
        <taxon>Bacteria</taxon>
        <taxon>Pseudomonadati</taxon>
        <taxon>Pseudomonadota</taxon>
        <taxon>Alphaproteobacteria</taxon>
        <taxon>Acetobacterales</taxon>
        <taxon>Acetobacteraceae</taxon>
        <taxon>Acetobacter</taxon>
        <taxon>Acetobacter subgen. Acetobacter</taxon>
    </lineage>
</organism>
<dbReference type="CDD" id="cd05399">
    <property type="entry name" value="NT_Rel-Spo_like"/>
    <property type="match status" value="1"/>
</dbReference>
<sequence length="277" mass="31566">MHSIRLKLRSSKTEFERMQDLGGCRAIVASPDAVAEIVQRYRDGISRHEVRREADYINHPRSSGYRSHHLIMRYKARNERDAQFDGLQIELQARTVNQHAWATAVEAIGLLTGFDLKHENGDQRWVQFFDAMSADIAEQEGCPVVERWSDRSLRRDAIKDLASALSVSRLLEKCAHAVKALEHRVGEKSRYYTMRFDPLSKTVSIRGYVAPAAGAMGAALQEAQFSAMDSVLVDVDRAENLRLAYPNYFLDVGLFNRHITRVIKGYDPGFLYEYSRA</sequence>
<evidence type="ECO:0000313" key="3">
    <source>
        <dbReference type="Proteomes" id="UP000515220"/>
    </source>
</evidence>
<dbReference type="Pfam" id="PF04607">
    <property type="entry name" value="RelA_SpoT"/>
    <property type="match status" value="1"/>
</dbReference>
<proteinExistence type="predicted"/>
<dbReference type="EMBL" id="AP023326">
    <property type="protein sequence ID" value="BCI68057.1"/>
    <property type="molecule type" value="Genomic_DNA"/>
</dbReference>
<dbReference type="InterPro" id="IPR007685">
    <property type="entry name" value="RelA_SpoT"/>
</dbReference>
<feature type="domain" description="RelA/SpoT" evidence="1">
    <location>
        <begin position="1"/>
        <end position="116"/>
    </location>
</feature>
<dbReference type="PANTHER" id="PTHR47837">
    <property type="entry name" value="GTP PYROPHOSPHOKINASE YJBM"/>
    <property type="match status" value="1"/>
</dbReference>
<dbReference type="InterPro" id="IPR052366">
    <property type="entry name" value="GTP_Pyrophosphokinase"/>
</dbReference>
<reference evidence="2 3" key="1">
    <citation type="submission" date="2020-07" db="EMBL/GenBank/DDBJ databases">
        <title>Complete Genome Sequence of an acetic acid bacterium, Acetobacter aceti JCM20276.</title>
        <authorList>
            <person name="Hirose Y."/>
            <person name="Mihara H."/>
        </authorList>
    </citation>
    <scope>NUCLEOTIDE SEQUENCE [LARGE SCALE GENOMIC DNA]</scope>
    <source>
        <strain evidence="2 3">JCM20276</strain>
    </source>
</reference>
<dbReference type="AlphaFoldDB" id="A0A6S6PGC1"/>
<evidence type="ECO:0000313" key="2">
    <source>
        <dbReference type="EMBL" id="BCI68057.1"/>
    </source>
</evidence>
<dbReference type="GO" id="GO:0015969">
    <property type="term" value="P:guanosine tetraphosphate metabolic process"/>
    <property type="evidence" value="ECO:0007669"/>
    <property type="project" value="InterPro"/>
</dbReference>
<protein>
    <submittedName>
        <fullName evidence="2">(P)ppGpp synthetase</fullName>
    </submittedName>
</protein>
<dbReference type="InterPro" id="IPR043519">
    <property type="entry name" value="NT_sf"/>
</dbReference>
<accession>A0A6S6PGC1</accession>